<dbReference type="OrthoDB" id="5196645at2"/>
<keyword evidence="3" id="KW-0255">Endonuclease</keyword>
<dbReference type="RefSeq" id="WP_123202138.1">
    <property type="nucleotide sequence ID" value="NZ_RJMB01000015.1"/>
</dbReference>
<dbReference type="PANTHER" id="PTHR24094:SF15">
    <property type="entry name" value="AMP-DEPENDENT SYNTHETASE_LIGASE DOMAIN-CONTAINING PROTEIN-RELATED"/>
    <property type="match status" value="1"/>
</dbReference>
<accession>A0A3N0E757</accession>
<keyword evidence="4" id="KW-1185">Reference proteome</keyword>
<keyword evidence="3" id="KW-0540">Nuclease</keyword>
<name>A0A3N0E757_9ACTN</name>
<gene>
    <name evidence="3" type="ORF">EFW17_15660</name>
</gene>
<reference evidence="3 4" key="1">
    <citation type="submission" date="2018-11" db="EMBL/GenBank/DDBJ databases">
        <title>The genome draft of YIM 96095.</title>
        <authorList>
            <person name="Tang S.-K."/>
            <person name="Chunyu W.-X."/>
            <person name="Feng Y.-Z."/>
        </authorList>
    </citation>
    <scope>NUCLEOTIDE SEQUENCE [LARGE SCALE GENOMIC DNA]</scope>
    <source>
        <strain evidence="3 4">YIM 96095</strain>
    </source>
</reference>
<dbReference type="PANTHER" id="PTHR24094">
    <property type="entry name" value="SECRETED PROTEIN"/>
    <property type="match status" value="1"/>
</dbReference>
<feature type="signal peptide" evidence="1">
    <location>
        <begin position="1"/>
        <end position="30"/>
    </location>
</feature>
<feature type="domain" description="GmrSD restriction endonucleases C-terminal" evidence="2">
    <location>
        <begin position="110"/>
        <end position="207"/>
    </location>
</feature>
<evidence type="ECO:0000259" key="2">
    <source>
        <dbReference type="Pfam" id="PF07510"/>
    </source>
</evidence>
<dbReference type="PROSITE" id="PS51257">
    <property type="entry name" value="PROKAR_LIPOPROTEIN"/>
    <property type="match status" value="1"/>
</dbReference>
<feature type="chain" id="PRO_5018113558" evidence="1">
    <location>
        <begin position="31"/>
        <end position="213"/>
    </location>
</feature>
<evidence type="ECO:0000313" key="4">
    <source>
        <dbReference type="Proteomes" id="UP000269198"/>
    </source>
</evidence>
<protein>
    <submittedName>
        <fullName evidence="3">HNH endonuclease</fullName>
    </submittedName>
</protein>
<keyword evidence="3" id="KW-0378">Hydrolase</keyword>
<dbReference type="Proteomes" id="UP000269198">
    <property type="component" value="Unassembled WGS sequence"/>
</dbReference>
<proteinExistence type="predicted"/>
<evidence type="ECO:0000313" key="3">
    <source>
        <dbReference type="EMBL" id="RNL83677.1"/>
    </source>
</evidence>
<dbReference type="GO" id="GO:0004519">
    <property type="term" value="F:endonuclease activity"/>
    <property type="evidence" value="ECO:0007669"/>
    <property type="project" value="UniProtKB-KW"/>
</dbReference>
<dbReference type="AlphaFoldDB" id="A0A3N0E757"/>
<sequence>MPSHLRRVTAPLAGIATLALLLGCASPAEADPPPAPGLEKARSQLDELTVRSAEDVPGYSRDLFPHWSVAEDNCTSRELVLQRDGEGVQVGDDCYPTSGTWTSPFDGEVTDDPSEVSIDHFVALKEAWDSGASEWSTSQREEFANDLETPQLWAVSPASNSSKGDRDPAEWMPSETEIHCDYAKSWISVKHEWSLTIDADEERALAELLDSAC</sequence>
<evidence type="ECO:0000256" key="1">
    <source>
        <dbReference type="SAM" id="SignalP"/>
    </source>
</evidence>
<organism evidence="3 4">
    <name type="scientific">Halostreptopolyspora alba</name>
    <dbReference type="NCBI Taxonomy" id="2487137"/>
    <lineage>
        <taxon>Bacteria</taxon>
        <taxon>Bacillati</taxon>
        <taxon>Actinomycetota</taxon>
        <taxon>Actinomycetes</taxon>
        <taxon>Streptosporangiales</taxon>
        <taxon>Nocardiopsidaceae</taxon>
        <taxon>Halostreptopolyspora</taxon>
    </lineage>
</organism>
<dbReference type="Pfam" id="PF07510">
    <property type="entry name" value="GmrSD_C"/>
    <property type="match status" value="1"/>
</dbReference>
<keyword evidence="1" id="KW-0732">Signal</keyword>
<comment type="caution">
    <text evidence="3">The sequence shown here is derived from an EMBL/GenBank/DDBJ whole genome shotgun (WGS) entry which is preliminary data.</text>
</comment>
<dbReference type="EMBL" id="RJMB01000015">
    <property type="protein sequence ID" value="RNL83677.1"/>
    <property type="molecule type" value="Genomic_DNA"/>
</dbReference>
<dbReference type="InterPro" id="IPR011089">
    <property type="entry name" value="GmrSD_C"/>
</dbReference>